<keyword evidence="2" id="KW-0472">Membrane</keyword>
<name>A0AAV2ZQ31_PYXAD</name>
<evidence type="ECO:0000256" key="2">
    <source>
        <dbReference type="SAM" id="Phobius"/>
    </source>
</evidence>
<feature type="compositionally biased region" description="Basic and acidic residues" evidence="1">
    <location>
        <begin position="154"/>
        <end position="168"/>
    </location>
</feature>
<dbReference type="GO" id="GO:0005765">
    <property type="term" value="C:lysosomal membrane"/>
    <property type="evidence" value="ECO:0007669"/>
    <property type="project" value="TreeGrafter"/>
</dbReference>
<organism evidence="3 4">
    <name type="scientific">Pyxicephalus adspersus</name>
    <name type="common">African bullfrog</name>
    <dbReference type="NCBI Taxonomy" id="30357"/>
    <lineage>
        <taxon>Eukaryota</taxon>
        <taxon>Metazoa</taxon>
        <taxon>Chordata</taxon>
        <taxon>Craniata</taxon>
        <taxon>Vertebrata</taxon>
        <taxon>Euteleostomi</taxon>
        <taxon>Amphibia</taxon>
        <taxon>Batrachia</taxon>
        <taxon>Anura</taxon>
        <taxon>Neobatrachia</taxon>
        <taxon>Ranoidea</taxon>
        <taxon>Pyxicephalidae</taxon>
        <taxon>Pyxicephalinae</taxon>
        <taxon>Pyxicephalus</taxon>
    </lineage>
</organism>
<dbReference type="PANTHER" id="PTHR31004:SF1">
    <property type="entry name" value="TRANSMEMBRANE PROTEIN 79"/>
    <property type="match status" value="1"/>
</dbReference>
<keyword evidence="2" id="KW-0812">Transmembrane</keyword>
<keyword evidence="2" id="KW-1133">Transmembrane helix</keyword>
<protein>
    <submittedName>
        <fullName evidence="3">Uncharacterized protein</fullName>
    </submittedName>
</protein>
<feature type="compositionally biased region" description="Basic and acidic residues" evidence="1">
    <location>
        <begin position="175"/>
        <end position="189"/>
    </location>
</feature>
<sequence>MDTGQKHLIQLDSSQDGAKVGLLATSEQKKKLSSVGFYELDVLQTPKNNDTTEDTKSVDVDNKDNLSDRKDTDSGYMDKVEEKVTKNDTTPDYLDKAEENSHNHEDQSLNYFDQNLPNSSQHCTIHKGICCPCKECVENFKNKCEEVQNPTNDDDPKNDEFLPCDDRASVNSNRSRSDSEKSRHSKSSEEECMGNRYHDTQVTLPYPDNTRPPECITRLSNAGLYEPNEELAVKGNKEEEDKLSQVVSTAFFVQHPEEIPTQQKKVQLELVEKVDIEKGDAECEPLIRSIRRTAHEEPLDPRICQCNRGCLKIVGSFVTSMIIFPAFLYGAYAWLPFDAPLMPDIPTRLVYTLRCASFASFPIVLGK</sequence>
<feature type="compositionally biased region" description="Basic and acidic residues" evidence="1">
    <location>
        <begin position="53"/>
        <end position="86"/>
    </location>
</feature>
<feature type="region of interest" description="Disordered" evidence="1">
    <location>
        <begin position="42"/>
        <end position="112"/>
    </location>
</feature>
<feature type="region of interest" description="Disordered" evidence="1">
    <location>
        <begin position="150"/>
        <end position="211"/>
    </location>
</feature>
<dbReference type="PANTHER" id="PTHR31004">
    <property type="entry name" value="TRANSMEMBRANE PROTEIN 79"/>
    <property type="match status" value="1"/>
</dbReference>
<evidence type="ECO:0000256" key="1">
    <source>
        <dbReference type="SAM" id="MobiDB-lite"/>
    </source>
</evidence>
<feature type="transmembrane region" description="Helical" evidence="2">
    <location>
        <begin position="313"/>
        <end position="335"/>
    </location>
</feature>
<dbReference type="GO" id="GO:0045055">
    <property type="term" value="P:regulated exocytosis"/>
    <property type="evidence" value="ECO:0007669"/>
    <property type="project" value="TreeGrafter"/>
</dbReference>
<dbReference type="AlphaFoldDB" id="A0AAV2ZQ31"/>
<dbReference type="EMBL" id="DYDO01000013">
    <property type="protein sequence ID" value="DBA13920.1"/>
    <property type="molecule type" value="Genomic_DNA"/>
</dbReference>
<keyword evidence="4" id="KW-1185">Reference proteome</keyword>
<gene>
    <name evidence="3" type="ORF">GDO54_004944</name>
</gene>
<accession>A0AAV2ZQ31</accession>
<comment type="caution">
    <text evidence="3">The sequence shown here is derived from an EMBL/GenBank/DDBJ whole genome shotgun (WGS) entry which is preliminary data.</text>
</comment>
<feature type="compositionally biased region" description="Basic and acidic residues" evidence="1">
    <location>
        <begin position="93"/>
        <end position="107"/>
    </location>
</feature>
<proteinExistence type="predicted"/>
<reference evidence="3" key="1">
    <citation type="thesis" date="2020" institute="ProQuest LLC" country="789 East Eisenhower Parkway, Ann Arbor, MI, USA">
        <title>Comparative Genomics and Chromosome Evolution.</title>
        <authorList>
            <person name="Mudd A.B."/>
        </authorList>
    </citation>
    <scope>NUCLEOTIDE SEQUENCE</scope>
    <source>
        <strain evidence="3">1538</strain>
        <tissue evidence="3">Blood</tissue>
    </source>
</reference>
<dbReference type="GO" id="GO:0032588">
    <property type="term" value="C:trans-Golgi network membrane"/>
    <property type="evidence" value="ECO:0007669"/>
    <property type="project" value="TreeGrafter"/>
</dbReference>
<evidence type="ECO:0000313" key="3">
    <source>
        <dbReference type="EMBL" id="DBA13920.1"/>
    </source>
</evidence>
<dbReference type="Proteomes" id="UP001181693">
    <property type="component" value="Unassembled WGS sequence"/>
</dbReference>
<evidence type="ECO:0000313" key="4">
    <source>
        <dbReference type="Proteomes" id="UP001181693"/>
    </source>
</evidence>